<organism evidence="1 2">
    <name type="scientific">Peribacillus simplex</name>
    <dbReference type="NCBI Taxonomy" id="1478"/>
    <lineage>
        <taxon>Bacteria</taxon>
        <taxon>Bacillati</taxon>
        <taxon>Bacillota</taxon>
        <taxon>Bacilli</taxon>
        <taxon>Bacillales</taxon>
        <taxon>Bacillaceae</taxon>
        <taxon>Peribacillus</taxon>
    </lineage>
</organism>
<dbReference type="AlphaFoldDB" id="A0A9X8RC58"/>
<dbReference type="SUPFAM" id="SSF109854">
    <property type="entry name" value="DinB/YfiT-like putative metalloenzymes"/>
    <property type="match status" value="1"/>
</dbReference>
<proteinExistence type="predicted"/>
<evidence type="ECO:0008006" key="3">
    <source>
        <dbReference type="Google" id="ProtNLM"/>
    </source>
</evidence>
<dbReference type="Proteomes" id="UP000185829">
    <property type="component" value="Unassembled WGS sequence"/>
</dbReference>
<sequence>MELEEGFEPINQQVEYENGNEATIKWSIWHMADHNRYHQAHISQLRNGLAKVEMFVTLFN</sequence>
<evidence type="ECO:0000313" key="1">
    <source>
        <dbReference type="EMBL" id="SIR85840.1"/>
    </source>
</evidence>
<dbReference type="InterPro" id="IPR034660">
    <property type="entry name" value="DinB/YfiT-like"/>
</dbReference>
<dbReference type="RefSeq" id="WP_076370292.1">
    <property type="nucleotide sequence ID" value="NZ_FTMX01000006.1"/>
</dbReference>
<comment type="caution">
    <text evidence="1">The sequence shown here is derived from an EMBL/GenBank/DDBJ whole genome shotgun (WGS) entry which is preliminary data.</text>
</comment>
<gene>
    <name evidence="1" type="ORF">SAMN05878482_106215</name>
</gene>
<name>A0A9X8RC58_9BACI</name>
<accession>A0A9X8RC58</accession>
<evidence type="ECO:0000313" key="2">
    <source>
        <dbReference type="Proteomes" id="UP000185829"/>
    </source>
</evidence>
<dbReference type="EMBL" id="FTMX01000006">
    <property type="protein sequence ID" value="SIR85840.1"/>
    <property type="molecule type" value="Genomic_DNA"/>
</dbReference>
<protein>
    <recommendedName>
        <fullName evidence="3">DinB family protein</fullName>
    </recommendedName>
</protein>
<reference evidence="1 2" key="1">
    <citation type="submission" date="2017-01" db="EMBL/GenBank/DDBJ databases">
        <authorList>
            <person name="Varghese N."/>
            <person name="Submissions S."/>
        </authorList>
    </citation>
    <scope>NUCLEOTIDE SEQUENCE [LARGE SCALE GENOMIC DNA]</scope>
    <source>
        <strain evidence="1 2">RUG2-6</strain>
    </source>
</reference>